<dbReference type="GO" id="GO:0000801">
    <property type="term" value="C:central element"/>
    <property type="evidence" value="ECO:0007669"/>
    <property type="project" value="TreeGrafter"/>
</dbReference>
<reference evidence="2 3" key="1">
    <citation type="submission" date="2019-09" db="EMBL/GenBank/DDBJ databases">
        <title>Bird 10,000 Genomes (B10K) Project - Family phase.</title>
        <authorList>
            <person name="Zhang G."/>
        </authorList>
    </citation>
    <scope>NUCLEOTIDE SEQUENCE [LARGE SCALE GENOMIC DNA]</scope>
    <source>
        <strain evidence="2">B10K-DU-011-47</strain>
        <tissue evidence="2">Mixed tissue sample</tissue>
    </source>
</reference>
<dbReference type="Pfam" id="PF15191">
    <property type="entry name" value="Synaptonemal_3"/>
    <property type="match status" value="1"/>
</dbReference>
<dbReference type="Proteomes" id="UP000557426">
    <property type="component" value="Unassembled WGS sequence"/>
</dbReference>
<evidence type="ECO:0000313" key="2">
    <source>
        <dbReference type="EMBL" id="NXT80797.1"/>
    </source>
</evidence>
<dbReference type="PANTHER" id="PTHR36686:SF1">
    <property type="entry name" value="SYNAPTONEMAL COMPLEX CENTRAL ELEMENT PROTEIN 3"/>
    <property type="match status" value="1"/>
</dbReference>
<feature type="coiled-coil region" evidence="1">
    <location>
        <begin position="11"/>
        <end position="38"/>
    </location>
</feature>
<keyword evidence="3" id="KW-1185">Reference proteome</keyword>
<organism evidence="2 3">
    <name type="scientific">Zapornia atra</name>
    <name type="common">Henderson crake</name>
    <dbReference type="NCBI Taxonomy" id="2585822"/>
    <lineage>
        <taxon>Eukaryota</taxon>
        <taxon>Metazoa</taxon>
        <taxon>Chordata</taxon>
        <taxon>Craniata</taxon>
        <taxon>Vertebrata</taxon>
        <taxon>Euteleostomi</taxon>
        <taxon>Archelosauria</taxon>
        <taxon>Archosauria</taxon>
        <taxon>Dinosauria</taxon>
        <taxon>Saurischia</taxon>
        <taxon>Theropoda</taxon>
        <taxon>Coelurosauria</taxon>
        <taxon>Aves</taxon>
        <taxon>Neognathae</taxon>
        <taxon>Neoaves</taxon>
        <taxon>Gruiformes</taxon>
        <taxon>Rallidae</taxon>
        <taxon>Zapornia</taxon>
    </lineage>
</organism>
<feature type="non-terminal residue" evidence="2">
    <location>
        <position position="1"/>
    </location>
</feature>
<protein>
    <submittedName>
        <fullName evidence="2">SYCE3 protein</fullName>
    </submittedName>
</protein>
<feature type="non-terminal residue" evidence="2">
    <location>
        <position position="83"/>
    </location>
</feature>
<accession>A0A7L3FKY3</accession>
<name>A0A7L3FKY3_9GRUI</name>
<dbReference type="GO" id="GO:0007283">
    <property type="term" value="P:spermatogenesis"/>
    <property type="evidence" value="ECO:0007669"/>
    <property type="project" value="InterPro"/>
</dbReference>
<sequence length="83" mass="9915">MAESEPQEGKYDNMIKMMEDLNRDLENLLEEMEKLTVQATWMTYDMVIMRTNPDLASSMRRLEDVFLSCKEEMDKKWQEALSE</sequence>
<gene>
    <name evidence="2" type="primary">Syce3</name>
    <name evidence="2" type="ORF">ZAPATR_R07406</name>
</gene>
<evidence type="ECO:0000313" key="3">
    <source>
        <dbReference type="Proteomes" id="UP000557426"/>
    </source>
</evidence>
<dbReference type="AlphaFoldDB" id="A0A7L3FKY3"/>
<dbReference type="EMBL" id="VZTU01020588">
    <property type="protein sequence ID" value="NXT80797.1"/>
    <property type="molecule type" value="Genomic_DNA"/>
</dbReference>
<dbReference type="InterPro" id="IPR028145">
    <property type="entry name" value="Synaptonemal_3"/>
</dbReference>
<proteinExistence type="predicted"/>
<dbReference type="PANTHER" id="PTHR36686">
    <property type="entry name" value="SYNAPTONEMAL COMPLEX CENTRAL ELEMENT PROTEIN 3"/>
    <property type="match status" value="1"/>
</dbReference>
<evidence type="ECO:0000256" key="1">
    <source>
        <dbReference type="SAM" id="Coils"/>
    </source>
</evidence>
<dbReference type="GO" id="GO:0007131">
    <property type="term" value="P:reciprocal meiotic recombination"/>
    <property type="evidence" value="ECO:0007669"/>
    <property type="project" value="InterPro"/>
</dbReference>
<dbReference type="GO" id="GO:0007130">
    <property type="term" value="P:synaptonemal complex assembly"/>
    <property type="evidence" value="ECO:0007669"/>
    <property type="project" value="InterPro"/>
</dbReference>
<comment type="caution">
    <text evidence="2">The sequence shown here is derived from an EMBL/GenBank/DDBJ whole genome shotgun (WGS) entry which is preliminary data.</text>
</comment>
<keyword evidence="1" id="KW-0175">Coiled coil</keyword>